<accession>A0A1V2H3F2</accession>
<sequence>MSADLPSTPPDAAAIRAAAARIAPWIRRTPVMTLAPGDLGLPPATGPVVLKLELLQATGSFKPRGAFNRMLSAGSLPEAGVIAASGGNHGAAVAYAAQALGVKAEIFVPEITGAAKVARIRGYGAALVQGGASYDEARQACEARAAETGALMVHAYDQAEVLAGQGTLALELSEQAPELTHVLVATGGGGLIGGVAGFYGEAVEVVSVEPEGCPTLFTALREGRPVPVEVGGAAADSLGARQIGRLSFEVARRSIGHALLVPDQAIRAAQKKLWDVCRLVTEPGGATALAALLSGAFVPPEGAKVGVVVCGANTDPGSILEGGPGT</sequence>
<dbReference type="PANTHER" id="PTHR48078:SF6">
    <property type="entry name" value="L-THREONINE DEHYDRATASE CATABOLIC TDCB"/>
    <property type="match status" value="1"/>
</dbReference>
<evidence type="ECO:0000256" key="3">
    <source>
        <dbReference type="ARBA" id="ARBA00022898"/>
    </source>
</evidence>
<proteinExistence type="inferred from homology"/>
<dbReference type="GO" id="GO:0009097">
    <property type="term" value="P:isoleucine biosynthetic process"/>
    <property type="evidence" value="ECO:0007669"/>
    <property type="project" value="TreeGrafter"/>
</dbReference>
<dbReference type="GO" id="GO:0003941">
    <property type="term" value="F:L-serine ammonia-lyase activity"/>
    <property type="evidence" value="ECO:0007669"/>
    <property type="project" value="TreeGrafter"/>
</dbReference>
<name>A0A1V2H3F2_9PROT</name>
<dbReference type="InterPro" id="IPR050147">
    <property type="entry name" value="Ser/Thr_Dehydratase"/>
</dbReference>
<evidence type="ECO:0000256" key="4">
    <source>
        <dbReference type="ARBA" id="ARBA00023239"/>
    </source>
</evidence>
<dbReference type="Proteomes" id="UP000188879">
    <property type="component" value="Unassembled WGS sequence"/>
</dbReference>
<comment type="caution">
    <text evidence="6">The sequence shown here is derived from an EMBL/GenBank/DDBJ whole genome shotgun (WGS) entry which is preliminary data.</text>
</comment>
<feature type="domain" description="Tryptophan synthase beta chain-like PALP" evidence="5">
    <location>
        <begin position="24"/>
        <end position="311"/>
    </location>
</feature>
<evidence type="ECO:0000256" key="2">
    <source>
        <dbReference type="ARBA" id="ARBA00010869"/>
    </source>
</evidence>
<keyword evidence="3" id="KW-0663">Pyridoxal phosphate</keyword>
<dbReference type="Pfam" id="PF00291">
    <property type="entry name" value="PALP"/>
    <property type="match status" value="1"/>
</dbReference>
<protein>
    <submittedName>
        <fullName evidence="6">Threonine dehydratase</fullName>
    </submittedName>
</protein>
<dbReference type="GO" id="GO:0006565">
    <property type="term" value="P:L-serine catabolic process"/>
    <property type="evidence" value="ECO:0007669"/>
    <property type="project" value="TreeGrafter"/>
</dbReference>
<dbReference type="InterPro" id="IPR001926">
    <property type="entry name" value="TrpB-like_PALP"/>
</dbReference>
<reference evidence="6 7" key="1">
    <citation type="submission" date="2016-10" db="EMBL/GenBank/DDBJ databases">
        <title>Draft Genome sequence of Roseomonas sp. strain M3.</title>
        <authorList>
            <person name="Subhash Y."/>
            <person name="Lee S."/>
        </authorList>
    </citation>
    <scope>NUCLEOTIDE SEQUENCE [LARGE SCALE GENOMIC DNA]</scope>
    <source>
        <strain evidence="6 7">M3</strain>
    </source>
</reference>
<evidence type="ECO:0000256" key="1">
    <source>
        <dbReference type="ARBA" id="ARBA00001933"/>
    </source>
</evidence>
<dbReference type="InterPro" id="IPR036052">
    <property type="entry name" value="TrpB-like_PALP_sf"/>
</dbReference>
<dbReference type="GO" id="GO:0004794">
    <property type="term" value="F:threonine deaminase activity"/>
    <property type="evidence" value="ECO:0007669"/>
    <property type="project" value="TreeGrafter"/>
</dbReference>
<evidence type="ECO:0000313" key="7">
    <source>
        <dbReference type="Proteomes" id="UP000188879"/>
    </source>
</evidence>
<evidence type="ECO:0000259" key="5">
    <source>
        <dbReference type="Pfam" id="PF00291"/>
    </source>
</evidence>
<dbReference type="NCBIfam" id="NF006094">
    <property type="entry name" value="PRK08246.1"/>
    <property type="match status" value="1"/>
</dbReference>
<dbReference type="GO" id="GO:0006567">
    <property type="term" value="P:L-threonine catabolic process"/>
    <property type="evidence" value="ECO:0007669"/>
    <property type="project" value="TreeGrafter"/>
</dbReference>
<comment type="similarity">
    <text evidence="2">Belongs to the serine/threonine dehydratase family.</text>
</comment>
<dbReference type="FunFam" id="3.40.50.1100:FF:000005">
    <property type="entry name" value="Threonine dehydratase catabolic"/>
    <property type="match status" value="1"/>
</dbReference>
<keyword evidence="4" id="KW-0456">Lyase</keyword>
<dbReference type="SUPFAM" id="SSF53686">
    <property type="entry name" value="Tryptophan synthase beta subunit-like PLP-dependent enzymes"/>
    <property type="match status" value="1"/>
</dbReference>
<dbReference type="OrthoDB" id="9811476at2"/>
<dbReference type="AlphaFoldDB" id="A0A1V2H3F2"/>
<evidence type="ECO:0000313" key="6">
    <source>
        <dbReference type="EMBL" id="ONG54960.1"/>
    </source>
</evidence>
<dbReference type="PANTHER" id="PTHR48078">
    <property type="entry name" value="THREONINE DEHYDRATASE, MITOCHONDRIAL-RELATED"/>
    <property type="match status" value="1"/>
</dbReference>
<dbReference type="Gene3D" id="3.40.50.1100">
    <property type="match status" value="2"/>
</dbReference>
<gene>
    <name evidence="6" type="ORF">BKE38_09515</name>
</gene>
<dbReference type="RefSeq" id="WP_076957117.1">
    <property type="nucleotide sequence ID" value="NZ_MLCO01000077.1"/>
</dbReference>
<comment type="cofactor">
    <cofactor evidence="1">
        <name>pyridoxal 5'-phosphate</name>
        <dbReference type="ChEBI" id="CHEBI:597326"/>
    </cofactor>
</comment>
<dbReference type="EMBL" id="MLCO01000077">
    <property type="protein sequence ID" value="ONG54960.1"/>
    <property type="molecule type" value="Genomic_DNA"/>
</dbReference>
<keyword evidence="7" id="KW-1185">Reference proteome</keyword>
<organism evidence="6 7">
    <name type="scientific">Teichococcus deserti</name>
    <dbReference type="NCBI Taxonomy" id="1817963"/>
    <lineage>
        <taxon>Bacteria</taxon>
        <taxon>Pseudomonadati</taxon>
        <taxon>Pseudomonadota</taxon>
        <taxon>Alphaproteobacteria</taxon>
        <taxon>Acetobacterales</taxon>
        <taxon>Roseomonadaceae</taxon>
        <taxon>Roseomonas</taxon>
    </lineage>
</organism>